<dbReference type="Proteomes" id="UP000197138">
    <property type="component" value="Unassembled WGS sequence"/>
</dbReference>
<proteinExistence type="predicted"/>
<dbReference type="EMBL" id="MTKT01002214">
    <property type="protein sequence ID" value="OWM80932.1"/>
    <property type="molecule type" value="Genomic_DNA"/>
</dbReference>
<evidence type="ECO:0000256" key="1">
    <source>
        <dbReference type="SAM" id="MobiDB-lite"/>
    </source>
</evidence>
<gene>
    <name evidence="2" type="ORF">CDL15_Pgr006963</name>
</gene>
<accession>A0A218X975</accession>
<protein>
    <submittedName>
        <fullName evidence="2">Uncharacterized protein</fullName>
    </submittedName>
</protein>
<feature type="region of interest" description="Disordered" evidence="1">
    <location>
        <begin position="49"/>
        <end position="72"/>
    </location>
</feature>
<reference evidence="3" key="1">
    <citation type="journal article" date="2017" name="Plant J.">
        <title>The pomegranate (Punica granatum L.) genome and the genomics of punicalagin biosynthesis.</title>
        <authorList>
            <person name="Qin G."/>
            <person name="Xu C."/>
            <person name="Ming R."/>
            <person name="Tang H."/>
            <person name="Guyot R."/>
            <person name="Kramer E.M."/>
            <person name="Hu Y."/>
            <person name="Yi X."/>
            <person name="Qi Y."/>
            <person name="Xu X."/>
            <person name="Gao Z."/>
            <person name="Pan H."/>
            <person name="Jian J."/>
            <person name="Tian Y."/>
            <person name="Yue Z."/>
            <person name="Xu Y."/>
        </authorList>
    </citation>
    <scope>NUCLEOTIDE SEQUENCE [LARGE SCALE GENOMIC DNA]</scope>
    <source>
        <strain evidence="3">cv. Dabenzi</strain>
    </source>
</reference>
<organism evidence="2 3">
    <name type="scientific">Punica granatum</name>
    <name type="common">Pomegranate</name>
    <dbReference type="NCBI Taxonomy" id="22663"/>
    <lineage>
        <taxon>Eukaryota</taxon>
        <taxon>Viridiplantae</taxon>
        <taxon>Streptophyta</taxon>
        <taxon>Embryophyta</taxon>
        <taxon>Tracheophyta</taxon>
        <taxon>Spermatophyta</taxon>
        <taxon>Magnoliopsida</taxon>
        <taxon>eudicotyledons</taxon>
        <taxon>Gunneridae</taxon>
        <taxon>Pentapetalae</taxon>
        <taxon>rosids</taxon>
        <taxon>malvids</taxon>
        <taxon>Myrtales</taxon>
        <taxon>Lythraceae</taxon>
        <taxon>Punica</taxon>
    </lineage>
</organism>
<comment type="caution">
    <text evidence="2">The sequence shown here is derived from an EMBL/GenBank/DDBJ whole genome shotgun (WGS) entry which is preliminary data.</text>
</comment>
<evidence type="ECO:0000313" key="3">
    <source>
        <dbReference type="Proteomes" id="UP000197138"/>
    </source>
</evidence>
<name>A0A218X975_PUNGR</name>
<dbReference type="AlphaFoldDB" id="A0A218X975"/>
<sequence>MIACTHPELETHQRRRKIWRRLSVAPESTPASALHLSFGLSENLGSGRLLGGGASSKTDPENLPGSGSWSGAEGFGTMETEMFFGSSYGSGPRGLAAGISSDPRLIITADP</sequence>
<evidence type="ECO:0000313" key="2">
    <source>
        <dbReference type="EMBL" id="OWM80932.1"/>
    </source>
</evidence>